<feature type="compositionally biased region" description="Basic and acidic residues" evidence="1">
    <location>
        <begin position="457"/>
        <end position="472"/>
    </location>
</feature>
<sequence length="633" mass="72099">MDNTGEAEKADAPSSLKRIPKPIKKKKSFLQAVTQNWFDVRGRGKSPELNPIPRLGLQNVPPWDRVIDVVYHQHRRGQVGGPDNDDLFQLCLPSFLARFQRGEETYPRIGYMGLPDRVRFLVCKHLVAIHASENTKPICLTSRPTWVDVWESENFSSLQDLLRALNPFMRVSFGCFADTMLAILMTQRFHIIYTPFVNHYFNPLVFPWYRKYGRYMRNMVLEIDLTRLGFGPSRQALKLISGTVNIDVLLRMFVEVQLDRPAGTISSLVILCRRFYGCRPQSQLCETKNKAEPETELKVPYCPDSALRVCDPIMQLRGLVESIRICGFSEAYTKTLIQGLFTLPEDRDMLKHHTYRIAPSTLWPRIPGQSSLIDCSQGQIALDDHNRPVPEDWDDWSQGAVLPPAPYVTTTGETFVARPRASASTSSSETRKGSPRCSTTTMVRQSTRKTSTTTSAENRDNVKSRLGALKEKFTRKRLAKGKKTATGHTTWLEKEEEPCTKTKVSVWDSSDAESHTTFGGNEKTSRHTFGRDQSRPNLEAEEPAETKAKRETGLKPKRSRTELTEKKPKVALRNVASMKELRRGESKADLRRKQSRLELGQRQPRFTLRGIVSRLDLRSSTRRKSDEVRGDGK</sequence>
<feature type="compositionally biased region" description="Basic and acidic residues" evidence="1">
    <location>
        <begin position="544"/>
        <end position="568"/>
    </location>
</feature>
<protein>
    <submittedName>
        <fullName evidence="2">Uncharacterized protein</fullName>
    </submittedName>
</protein>
<name>A0A3N2PP84_SODAK</name>
<evidence type="ECO:0000313" key="2">
    <source>
        <dbReference type="EMBL" id="ROT36313.1"/>
    </source>
</evidence>
<feature type="region of interest" description="Disordered" evidence="1">
    <location>
        <begin position="417"/>
        <end position="602"/>
    </location>
</feature>
<dbReference type="AlphaFoldDB" id="A0A3N2PP84"/>
<dbReference type="OrthoDB" id="4776573at2759"/>
<feature type="compositionally biased region" description="Polar residues" evidence="1">
    <location>
        <begin position="436"/>
        <end position="445"/>
    </location>
</feature>
<feature type="compositionally biased region" description="Low complexity" evidence="1">
    <location>
        <begin position="417"/>
        <end position="428"/>
    </location>
</feature>
<feature type="compositionally biased region" description="Basic and acidic residues" evidence="1">
    <location>
        <begin position="491"/>
        <end position="500"/>
    </location>
</feature>
<feature type="compositionally biased region" description="Basic and acidic residues" evidence="1">
    <location>
        <begin position="579"/>
        <end position="596"/>
    </location>
</feature>
<feature type="compositionally biased region" description="Basic and acidic residues" evidence="1">
    <location>
        <begin position="523"/>
        <end position="534"/>
    </location>
</feature>
<accession>A0A3N2PP84</accession>
<feature type="compositionally biased region" description="Basic residues" evidence="1">
    <location>
        <begin position="473"/>
        <end position="485"/>
    </location>
</feature>
<dbReference type="GeneID" id="39575787"/>
<reference evidence="2 3" key="1">
    <citation type="journal article" date="2018" name="Mol. Ecol.">
        <title>The obligate alkalophilic soda-lake fungus Sodiomyces alkalinus has shifted to a protein diet.</title>
        <authorList>
            <person name="Grum-Grzhimaylo A.A."/>
            <person name="Falkoski D.L."/>
            <person name="van den Heuvel J."/>
            <person name="Valero-Jimenez C.A."/>
            <person name="Min B."/>
            <person name="Choi I.G."/>
            <person name="Lipzen A."/>
            <person name="Daum C.G."/>
            <person name="Aanen D.K."/>
            <person name="Tsang A."/>
            <person name="Henrissat B."/>
            <person name="Bilanenko E.N."/>
            <person name="de Vries R.P."/>
            <person name="van Kan J.A.L."/>
            <person name="Grigoriev I.V."/>
            <person name="Debets A.J.M."/>
        </authorList>
    </citation>
    <scope>NUCLEOTIDE SEQUENCE [LARGE SCALE GENOMIC DNA]</scope>
    <source>
        <strain evidence="2 3">F11</strain>
    </source>
</reference>
<dbReference type="EMBL" id="ML119059">
    <property type="protein sequence ID" value="ROT36313.1"/>
    <property type="molecule type" value="Genomic_DNA"/>
</dbReference>
<dbReference type="Proteomes" id="UP000272025">
    <property type="component" value="Unassembled WGS sequence"/>
</dbReference>
<evidence type="ECO:0000313" key="3">
    <source>
        <dbReference type="Proteomes" id="UP000272025"/>
    </source>
</evidence>
<organism evidence="2 3">
    <name type="scientific">Sodiomyces alkalinus (strain CBS 110278 / VKM F-3762 / F11)</name>
    <name type="common">Alkaliphilic filamentous fungus</name>
    <dbReference type="NCBI Taxonomy" id="1314773"/>
    <lineage>
        <taxon>Eukaryota</taxon>
        <taxon>Fungi</taxon>
        <taxon>Dikarya</taxon>
        <taxon>Ascomycota</taxon>
        <taxon>Pezizomycotina</taxon>
        <taxon>Sordariomycetes</taxon>
        <taxon>Hypocreomycetidae</taxon>
        <taxon>Glomerellales</taxon>
        <taxon>Plectosphaerellaceae</taxon>
        <taxon>Sodiomyces</taxon>
    </lineage>
</organism>
<dbReference type="STRING" id="1314773.A0A3N2PP84"/>
<evidence type="ECO:0000256" key="1">
    <source>
        <dbReference type="SAM" id="MobiDB-lite"/>
    </source>
</evidence>
<dbReference type="RefSeq" id="XP_028464119.1">
    <property type="nucleotide sequence ID" value="XM_028607309.1"/>
</dbReference>
<gene>
    <name evidence="2" type="ORF">SODALDRAFT_217165</name>
</gene>
<proteinExistence type="predicted"/>
<keyword evidence="3" id="KW-1185">Reference proteome</keyword>